<accession>A0A8C4Z9B3</accession>
<reference evidence="15" key="2">
    <citation type="submission" date="2025-09" db="UniProtKB">
        <authorList>
            <consortium name="Ensembl"/>
        </authorList>
    </citation>
    <scope>IDENTIFICATION</scope>
</reference>
<name>A0A8C4Z9B3_GADMO</name>
<dbReference type="PANTHER" id="PTHR10356:SF4">
    <property type="entry name" value="ALLOGRAFT INFLAMMATORY FACTOR 1"/>
    <property type="match status" value="1"/>
</dbReference>
<gene>
    <name evidence="15" type="primary">LOC115545542</name>
</gene>
<evidence type="ECO:0000259" key="14">
    <source>
        <dbReference type="Pfam" id="PF21008"/>
    </source>
</evidence>
<keyword evidence="6" id="KW-0597">Phosphoprotein</keyword>
<dbReference type="OMA" id="NYNEFIE"/>
<protein>
    <submittedName>
        <fullName evidence="15">Allograft inflammatory factor 1-like</fullName>
    </submittedName>
</protein>
<keyword evidence="4" id="KW-1003">Cell membrane</keyword>
<dbReference type="GO" id="GO:0005884">
    <property type="term" value="C:actin filament"/>
    <property type="evidence" value="ECO:0007669"/>
    <property type="project" value="TreeGrafter"/>
</dbReference>
<keyword evidence="13" id="KW-0966">Cell projection</keyword>
<evidence type="ECO:0000313" key="15">
    <source>
        <dbReference type="Ensembl" id="ENSGMOP00000009967.2"/>
    </source>
</evidence>
<evidence type="ECO:0000256" key="3">
    <source>
        <dbReference type="ARBA" id="ARBA00004413"/>
    </source>
</evidence>
<dbReference type="GO" id="GO:0051015">
    <property type="term" value="F:actin filament binding"/>
    <property type="evidence" value="ECO:0007669"/>
    <property type="project" value="TreeGrafter"/>
</dbReference>
<keyword evidence="5" id="KW-0963">Cytoplasm</keyword>
<dbReference type="AlphaFoldDB" id="A0A8C4Z9B3"/>
<sequence>MARRIQGGKEFGALKSAQEERLNKINEEFLSDTQYEEVEDLSSKLELFKTKFMEFDLDISGDLDIMGLKQMLEKLGKAKTHLELKKILSQVSAGETISYRDFLHMMLGKNNSILKLILMFEDMGKDKEPAETGPPGRRTFADLP</sequence>
<organism evidence="15 16">
    <name type="scientific">Gadus morhua</name>
    <name type="common">Atlantic cod</name>
    <dbReference type="NCBI Taxonomy" id="8049"/>
    <lineage>
        <taxon>Eukaryota</taxon>
        <taxon>Metazoa</taxon>
        <taxon>Chordata</taxon>
        <taxon>Craniata</taxon>
        <taxon>Vertebrata</taxon>
        <taxon>Euteleostomi</taxon>
        <taxon>Actinopterygii</taxon>
        <taxon>Neopterygii</taxon>
        <taxon>Teleostei</taxon>
        <taxon>Neoteleostei</taxon>
        <taxon>Acanthomorphata</taxon>
        <taxon>Zeiogadaria</taxon>
        <taxon>Gadariae</taxon>
        <taxon>Gadiformes</taxon>
        <taxon>Gadoidei</taxon>
        <taxon>Gadidae</taxon>
        <taxon>Gadus</taxon>
    </lineage>
</organism>
<dbReference type="GO" id="GO:0097178">
    <property type="term" value="P:ruffle assembly"/>
    <property type="evidence" value="ECO:0007669"/>
    <property type="project" value="TreeGrafter"/>
</dbReference>
<keyword evidence="7" id="KW-0479">Metal-binding</keyword>
<keyword evidence="12" id="KW-0206">Cytoskeleton</keyword>
<evidence type="ECO:0000256" key="6">
    <source>
        <dbReference type="ARBA" id="ARBA00022553"/>
    </source>
</evidence>
<dbReference type="RefSeq" id="XP_030214698.1">
    <property type="nucleotide sequence ID" value="XM_030358838.1"/>
</dbReference>
<dbReference type="KEGG" id="gmh:115545542"/>
<evidence type="ECO:0000313" key="16">
    <source>
        <dbReference type="Proteomes" id="UP000694546"/>
    </source>
</evidence>
<evidence type="ECO:0000256" key="10">
    <source>
        <dbReference type="ARBA" id="ARBA00022990"/>
    </source>
</evidence>
<dbReference type="GeneID" id="115545542"/>
<feature type="domain" description="Allograft inflammatory factor 1-like EF-hand" evidence="14">
    <location>
        <begin position="6"/>
        <end position="144"/>
    </location>
</feature>
<evidence type="ECO:0000256" key="9">
    <source>
        <dbReference type="ARBA" id="ARBA00022837"/>
    </source>
</evidence>
<keyword evidence="10" id="KW-0007">Acetylation</keyword>
<dbReference type="InterPro" id="IPR011992">
    <property type="entry name" value="EF-hand-dom_pair"/>
</dbReference>
<dbReference type="PANTHER" id="PTHR10356">
    <property type="entry name" value="ALLOGRAFT INFLAMMATORY FACTOR-1"/>
    <property type="match status" value="1"/>
</dbReference>
<evidence type="ECO:0000256" key="1">
    <source>
        <dbReference type="ARBA" id="ARBA00004245"/>
    </source>
</evidence>
<dbReference type="Pfam" id="PF21008">
    <property type="entry name" value="AIF-1"/>
    <property type="match status" value="1"/>
</dbReference>
<keyword evidence="9" id="KW-0106">Calcium</keyword>
<evidence type="ECO:0000256" key="5">
    <source>
        <dbReference type="ARBA" id="ARBA00022490"/>
    </source>
</evidence>
<dbReference type="Gene3D" id="1.10.238.10">
    <property type="entry name" value="EF-hand"/>
    <property type="match status" value="1"/>
</dbReference>
<keyword evidence="11" id="KW-0472">Membrane</keyword>
<dbReference type="Proteomes" id="UP000694546">
    <property type="component" value="Chromosome 6"/>
</dbReference>
<dbReference type="GO" id="GO:0005509">
    <property type="term" value="F:calcium ion binding"/>
    <property type="evidence" value="ECO:0007669"/>
    <property type="project" value="TreeGrafter"/>
</dbReference>
<evidence type="ECO:0000256" key="8">
    <source>
        <dbReference type="ARBA" id="ARBA00022737"/>
    </source>
</evidence>
<dbReference type="InterPro" id="IPR042433">
    <property type="entry name" value="AIF1/AIF1L"/>
</dbReference>
<proteinExistence type="predicted"/>
<reference evidence="15" key="1">
    <citation type="submission" date="2025-08" db="UniProtKB">
        <authorList>
            <consortium name="Ensembl"/>
        </authorList>
    </citation>
    <scope>IDENTIFICATION</scope>
</reference>
<dbReference type="InterPro" id="IPR049025">
    <property type="entry name" value="AIF-1_EF_pair"/>
</dbReference>
<evidence type="ECO:0000256" key="11">
    <source>
        <dbReference type="ARBA" id="ARBA00023136"/>
    </source>
</evidence>
<dbReference type="Ensembl" id="ENSGMOT00000010235.2">
    <property type="protein sequence ID" value="ENSGMOP00000009967.2"/>
    <property type="gene ID" value="ENSGMOG00000009295.2"/>
</dbReference>
<dbReference type="GO" id="GO:0032587">
    <property type="term" value="C:ruffle membrane"/>
    <property type="evidence" value="ECO:0007669"/>
    <property type="project" value="TreeGrafter"/>
</dbReference>
<dbReference type="SUPFAM" id="SSF47473">
    <property type="entry name" value="EF-hand"/>
    <property type="match status" value="1"/>
</dbReference>
<dbReference type="OrthoDB" id="26525at2759"/>
<evidence type="ECO:0000256" key="7">
    <source>
        <dbReference type="ARBA" id="ARBA00022723"/>
    </source>
</evidence>
<comment type="subcellular location">
    <subcellularLocation>
        <location evidence="3">Cell membrane</location>
        <topology evidence="3">Peripheral membrane protein</topology>
        <orientation evidence="3">Cytoplasmic side</orientation>
    </subcellularLocation>
    <subcellularLocation>
        <location evidence="2">Cell projection</location>
    </subcellularLocation>
    <subcellularLocation>
        <location evidence="1">Cytoplasm</location>
        <location evidence="1">Cytoskeleton</location>
    </subcellularLocation>
</comment>
<evidence type="ECO:0000256" key="4">
    <source>
        <dbReference type="ARBA" id="ARBA00022475"/>
    </source>
</evidence>
<dbReference type="GeneTree" id="ENSGT00390000013846"/>
<evidence type="ECO:0000256" key="2">
    <source>
        <dbReference type="ARBA" id="ARBA00004316"/>
    </source>
</evidence>
<keyword evidence="8" id="KW-0677">Repeat</keyword>
<evidence type="ECO:0000256" key="12">
    <source>
        <dbReference type="ARBA" id="ARBA00023212"/>
    </source>
</evidence>
<evidence type="ECO:0000256" key="13">
    <source>
        <dbReference type="ARBA" id="ARBA00023273"/>
    </source>
</evidence>
<dbReference type="GO" id="GO:0051017">
    <property type="term" value="P:actin filament bundle assembly"/>
    <property type="evidence" value="ECO:0007669"/>
    <property type="project" value="TreeGrafter"/>
</dbReference>
<keyword evidence="16" id="KW-1185">Reference proteome</keyword>